<proteinExistence type="predicted"/>
<name>A0A9Q0H5K9_9MAGN</name>
<keyword evidence="2" id="KW-1185">Reference proteome</keyword>
<reference evidence="1" key="1">
    <citation type="journal article" date="2023" name="Plant J.">
        <title>The genome of the king protea, Protea cynaroides.</title>
        <authorList>
            <person name="Chang J."/>
            <person name="Duong T.A."/>
            <person name="Schoeman C."/>
            <person name="Ma X."/>
            <person name="Roodt D."/>
            <person name="Barker N."/>
            <person name="Li Z."/>
            <person name="Van de Peer Y."/>
            <person name="Mizrachi E."/>
        </authorList>
    </citation>
    <scope>NUCLEOTIDE SEQUENCE</scope>
    <source>
        <tissue evidence="1">Young leaves</tissue>
    </source>
</reference>
<sequence>MRDDMEGEKRKVFLTRMMEVPLTPIGSISSSHSYFTTTSSDCSTIFSSDEHSIVLRLHCLSGARAGVVATDSFASSPPTPTEKENEELEGKIDRNILPMVHIHTVGIVLGKFVVHIFPLSIVAKSNIWWVIWSG</sequence>
<organism evidence="1 2">
    <name type="scientific">Protea cynaroides</name>
    <dbReference type="NCBI Taxonomy" id="273540"/>
    <lineage>
        <taxon>Eukaryota</taxon>
        <taxon>Viridiplantae</taxon>
        <taxon>Streptophyta</taxon>
        <taxon>Embryophyta</taxon>
        <taxon>Tracheophyta</taxon>
        <taxon>Spermatophyta</taxon>
        <taxon>Magnoliopsida</taxon>
        <taxon>Proteales</taxon>
        <taxon>Proteaceae</taxon>
        <taxon>Protea</taxon>
    </lineage>
</organism>
<gene>
    <name evidence="1" type="ORF">NE237_020217</name>
</gene>
<evidence type="ECO:0000313" key="2">
    <source>
        <dbReference type="Proteomes" id="UP001141806"/>
    </source>
</evidence>
<protein>
    <submittedName>
        <fullName evidence="1">Uncharacterized protein</fullName>
    </submittedName>
</protein>
<accession>A0A9Q0H5K9</accession>
<evidence type="ECO:0000313" key="1">
    <source>
        <dbReference type="EMBL" id="KAJ4960307.1"/>
    </source>
</evidence>
<comment type="caution">
    <text evidence="1">The sequence shown here is derived from an EMBL/GenBank/DDBJ whole genome shotgun (WGS) entry which is preliminary data.</text>
</comment>
<dbReference type="AlphaFoldDB" id="A0A9Q0H5K9"/>
<dbReference type="Proteomes" id="UP001141806">
    <property type="component" value="Unassembled WGS sequence"/>
</dbReference>
<dbReference type="EMBL" id="JAMYWD010000009">
    <property type="protein sequence ID" value="KAJ4960307.1"/>
    <property type="molecule type" value="Genomic_DNA"/>
</dbReference>